<dbReference type="InterPro" id="IPR008733">
    <property type="entry name" value="PEX11"/>
</dbReference>
<dbReference type="InterPro" id="IPR026510">
    <property type="entry name" value="PEX11C_met"/>
</dbReference>
<proteinExistence type="predicted"/>
<evidence type="ECO:0000256" key="2">
    <source>
        <dbReference type="ARBA" id="ARBA00023140"/>
    </source>
</evidence>
<gene>
    <name evidence="4" type="ORF">CHILSU_LOCUS2165</name>
</gene>
<keyword evidence="2" id="KW-0576">Peroxisome</keyword>
<dbReference type="PANTHER" id="PTHR20990:SF1">
    <property type="entry name" value="PEROXISOMAL MEMBRANE PROTEIN 11C"/>
    <property type="match status" value="1"/>
</dbReference>
<dbReference type="PANTHER" id="PTHR20990">
    <property type="entry name" value="PEROXISOMAL BIOGENESIS FACTOR 11"/>
    <property type="match status" value="1"/>
</dbReference>
<evidence type="ECO:0000313" key="5">
    <source>
        <dbReference type="Proteomes" id="UP001153292"/>
    </source>
</evidence>
<evidence type="ECO:0008006" key="6">
    <source>
        <dbReference type="Google" id="ProtNLM"/>
    </source>
</evidence>
<organism evidence="4 5">
    <name type="scientific">Chilo suppressalis</name>
    <name type="common">Asiatic rice borer moth</name>
    <dbReference type="NCBI Taxonomy" id="168631"/>
    <lineage>
        <taxon>Eukaryota</taxon>
        <taxon>Metazoa</taxon>
        <taxon>Ecdysozoa</taxon>
        <taxon>Arthropoda</taxon>
        <taxon>Hexapoda</taxon>
        <taxon>Insecta</taxon>
        <taxon>Pterygota</taxon>
        <taxon>Neoptera</taxon>
        <taxon>Endopterygota</taxon>
        <taxon>Lepidoptera</taxon>
        <taxon>Glossata</taxon>
        <taxon>Ditrysia</taxon>
        <taxon>Pyraloidea</taxon>
        <taxon>Crambidae</taxon>
        <taxon>Crambinae</taxon>
        <taxon>Chilo</taxon>
    </lineage>
</organism>
<sequence length="241" mass="26233">MVHHFHCVHNEYISASGIMNLVNEVCDLLQCHTNRDKVVSLASYILKLWGATAERKDLLTASARLASARATLRLFDDPAALKNMLAYGLGEKDGPLWGTLGVANGVLTLAYLQAEKVVWYMEAGMLTLSPVNGDRARIAHKLFWSLSAFVGFVRSVRALHHAASVLKSPGHSRCAGARLSTARLTSIKLLLDVVHAVSWLPRGWLWGGVLPQNRVAAVAIASAVLALVIHYKTKRLAVPAK</sequence>
<keyword evidence="1" id="KW-0472">Membrane</keyword>
<keyword evidence="5" id="KW-1185">Reference proteome</keyword>
<reference evidence="4" key="1">
    <citation type="submission" date="2021-12" db="EMBL/GenBank/DDBJ databases">
        <authorList>
            <person name="King R."/>
        </authorList>
    </citation>
    <scope>NUCLEOTIDE SEQUENCE</scope>
</reference>
<comment type="subcellular location">
    <subcellularLocation>
        <location evidence="3">Peroxisome membrane</location>
    </subcellularLocation>
</comment>
<dbReference type="Pfam" id="PF05648">
    <property type="entry name" value="PEX11"/>
    <property type="match status" value="1"/>
</dbReference>
<dbReference type="EMBL" id="OU963906">
    <property type="protein sequence ID" value="CAH2981646.1"/>
    <property type="molecule type" value="Genomic_DNA"/>
</dbReference>
<name>A0ABN8L4Y4_CHISP</name>
<evidence type="ECO:0000313" key="4">
    <source>
        <dbReference type="EMBL" id="CAH2981646.1"/>
    </source>
</evidence>
<evidence type="ECO:0000256" key="3">
    <source>
        <dbReference type="ARBA" id="ARBA00046271"/>
    </source>
</evidence>
<protein>
    <recommendedName>
        <fullName evidence="6">Peroxisomal membrane protein 11C</fullName>
    </recommendedName>
</protein>
<evidence type="ECO:0000256" key="1">
    <source>
        <dbReference type="ARBA" id="ARBA00023136"/>
    </source>
</evidence>
<accession>A0ABN8L4Y4</accession>
<dbReference type="Proteomes" id="UP001153292">
    <property type="component" value="Chromosome 13"/>
</dbReference>